<evidence type="ECO:0000313" key="2">
    <source>
        <dbReference type="Proteomes" id="UP001196413"/>
    </source>
</evidence>
<dbReference type="AlphaFoldDB" id="A0AAD5LVK2"/>
<gene>
    <name evidence="1" type="ORF">KIN20_001035</name>
</gene>
<dbReference type="Proteomes" id="UP001196413">
    <property type="component" value="Unassembled WGS sequence"/>
</dbReference>
<comment type="caution">
    <text evidence="1">The sequence shown here is derived from an EMBL/GenBank/DDBJ whole genome shotgun (WGS) entry which is preliminary data.</text>
</comment>
<protein>
    <submittedName>
        <fullName evidence="1">Uncharacterized protein</fullName>
    </submittedName>
</protein>
<keyword evidence="2" id="KW-1185">Reference proteome</keyword>
<sequence>MCFKSGHLFDGVVFIENKNKTKKEKLEESVEDGDGGMECWLWVSENSGAGEGFGDPAGAPRPWPCVEEAHITTPENMTEQQRDWERRWIEGTTDQTEHLVETTCFLRCSGNDTMRFRQRWPISSRSRIVPMPSFVNPFGCSSFIMRIVAGKLCFRLSIPDN</sequence>
<accession>A0AAD5LVK2</accession>
<evidence type="ECO:0000313" key="1">
    <source>
        <dbReference type="EMBL" id="KAJ1346280.1"/>
    </source>
</evidence>
<proteinExistence type="predicted"/>
<dbReference type="EMBL" id="JAHQIW010000155">
    <property type="protein sequence ID" value="KAJ1346280.1"/>
    <property type="molecule type" value="Genomic_DNA"/>
</dbReference>
<name>A0AAD5LVK2_PARTN</name>
<reference evidence="1" key="1">
    <citation type="submission" date="2021-06" db="EMBL/GenBank/DDBJ databases">
        <title>Parelaphostrongylus tenuis whole genome reference sequence.</title>
        <authorList>
            <person name="Garwood T.J."/>
            <person name="Larsen P.A."/>
            <person name="Fountain-Jones N.M."/>
            <person name="Garbe J.R."/>
            <person name="Macchietto M.G."/>
            <person name="Kania S.A."/>
            <person name="Gerhold R.W."/>
            <person name="Richards J.E."/>
            <person name="Wolf T.M."/>
        </authorList>
    </citation>
    <scope>NUCLEOTIDE SEQUENCE</scope>
    <source>
        <strain evidence="1">MNPRO001-30</strain>
        <tissue evidence="1">Meninges</tissue>
    </source>
</reference>
<organism evidence="1 2">
    <name type="scientific">Parelaphostrongylus tenuis</name>
    <name type="common">Meningeal worm</name>
    <dbReference type="NCBI Taxonomy" id="148309"/>
    <lineage>
        <taxon>Eukaryota</taxon>
        <taxon>Metazoa</taxon>
        <taxon>Ecdysozoa</taxon>
        <taxon>Nematoda</taxon>
        <taxon>Chromadorea</taxon>
        <taxon>Rhabditida</taxon>
        <taxon>Rhabditina</taxon>
        <taxon>Rhabditomorpha</taxon>
        <taxon>Strongyloidea</taxon>
        <taxon>Metastrongylidae</taxon>
        <taxon>Parelaphostrongylus</taxon>
    </lineage>
</organism>